<evidence type="ECO:0000256" key="1">
    <source>
        <dbReference type="SAM" id="Phobius"/>
    </source>
</evidence>
<keyword evidence="1" id="KW-0472">Membrane</keyword>
<dbReference type="EMBL" id="CAEZXP010000007">
    <property type="protein sequence ID" value="CAB4706774.1"/>
    <property type="molecule type" value="Genomic_DNA"/>
</dbReference>
<organism evidence="2">
    <name type="scientific">freshwater metagenome</name>
    <dbReference type="NCBI Taxonomy" id="449393"/>
    <lineage>
        <taxon>unclassified sequences</taxon>
        <taxon>metagenomes</taxon>
        <taxon>ecological metagenomes</taxon>
    </lineage>
</organism>
<accession>A0A6J6QGB6</accession>
<keyword evidence="1" id="KW-0812">Transmembrane</keyword>
<dbReference type="AlphaFoldDB" id="A0A6J6QGB6"/>
<gene>
    <name evidence="2" type="ORF">UFOPK2399_01721</name>
</gene>
<keyword evidence="1" id="KW-1133">Transmembrane helix</keyword>
<sequence>MSALPTLPPLGTLSGMGEFRISQLLATPALLGADLLGLGLLLPR</sequence>
<proteinExistence type="predicted"/>
<protein>
    <submittedName>
        <fullName evidence="2">Unannotated protein</fullName>
    </submittedName>
</protein>
<reference evidence="2" key="1">
    <citation type="submission" date="2020-05" db="EMBL/GenBank/DDBJ databases">
        <authorList>
            <person name="Chiriac C."/>
            <person name="Salcher M."/>
            <person name="Ghai R."/>
            <person name="Kavagutti S V."/>
        </authorList>
    </citation>
    <scope>NUCLEOTIDE SEQUENCE</scope>
</reference>
<evidence type="ECO:0000313" key="2">
    <source>
        <dbReference type="EMBL" id="CAB4706774.1"/>
    </source>
</evidence>
<name>A0A6J6QGB6_9ZZZZ</name>
<feature type="transmembrane region" description="Helical" evidence="1">
    <location>
        <begin position="20"/>
        <end position="42"/>
    </location>
</feature>